<sequence>MYELHFGVPMAGAVLCTLNIGYDSTMVAVLLKHSEAEVFIVDYQFLHIAQGALNILSETSSKLPHLILIPEYNQEVPTSRKTSSTFAYLEYDGLLQMGSLDFEIRRPEDEWEPIYMLSSSFASP</sequence>
<dbReference type="Gene3D" id="3.40.50.980">
    <property type="match status" value="1"/>
</dbReference>
<evidence type="ECO:0000313" key="5">
    <source>
        <dbReference type="EMBL" id="OMO78859.1"/>
    </source>
</evidence>
<evidence type="ECO:0000256" key="1">
    <source>
        <dbReference type="ARBA" id="ARBA00006432"/>
    </source>
</evidence>
<dbReference type="GO" id="GO:0016874">
    <property type="term" value="F:ligase activity"/>
    <property type="evidence" value="ECO:0007669"/>
    <property type="project" value="UniProtKB-KW"/>
</dbReference>
<dbReference type="SUPFAM" id="SSF56801">
    <property type="entry name" value="Acetyl-CoA synthetase-like"/>
    <property type="match status" value="1"/>
</dbReference>
<dbReference type="GO" id="GO:0006631">
    <property type="term" value="P:fatty acid metabolic process"/>
    <property type="evidence" value="ECO:0007669"/>
    <property type="project" value="UniProtKB-KW"/>
</dbReference>
<accession>A0A1R3I8H5</accession>
<dbReference type="PANTHER" id="PTHR43859:SF4">
    <property type="entry name" value="BUTANOATE--COA LIGASE AAE1-RELATED"/>
    <property type="match status" value="1"/>
</dbReference>
<keyword evidence="3" id="KW-0276">Fatty acid metabolism</keyword>
<evidence type="ECO:0000313" key="6">
    <source>
        <dbReference type="Proteomes" id="UP000187203"/>
    </source>
</evidence>
<keyword evidence="2" id="KW-0436">Ligase</keyword>
<dbReference type="EMBL" id="AWUE01018687">
    <property type="protein sequence ID" value="OMO78859.1"/>
    <property type="molecule type" value="Genomic_DNA"/>
</dbReference>
<comment type="similarity">
    <text evidence="1">Belongs to the ATP-dependent AMP-binding enzyme family.</text>
</comment>
<evidence type="ECO:0000256" key="3">
    <source>
        <dbReference type="ARBA" id="ARBA00022832"/>
    </source>
</evidence>
<dbReference type="PANTHER" id="PTHR43859">
    <property type="entry name" value="ACYL-ACTIVATING ENZYME"/>
    <property type="match status" value="1"/>
</dbReference>
<protein>
    <submittedName>
        <fullName evidence="5">AMP-dependent synthetase/ligase</fullName>
    </submittedName>
</protein>
<keyword evidence="6" id="KW-1185">Reference proteome</keyword>
<dbReference type="OrthoDB" id="1742721at2759"/>
<organism evidence="5 6">
    <name type="scientific">Corchorus olitorius</name>
    <dbReference type="NCBI Taxonomy" id="93759"/>
    <lineage>
        <taxon>Eukaryota</taxon>
        <taxon>Viridiplantae</taxon>
        <taxon>Streptophyta</taxon>
        <taxon>Embryophyta</taxon>
        <taxon>Tracheophyta</taxon>
        <taxon>Spermatophyta</taxon>
        <taxon>Magnoliopsida</taxon>
        <taxon>eudicotyledons</taxon>
        <taxon>Gunneridae</taxon>
        <taxon>Pentapetalae</taxon>
        <taxon>rosids</taxon>
        <taxon>malvids</taxon>
        <taxon>Malvales</taxon>
        <taxon>Malvaceae</taxon>
        <taxon>Grewioideae</taxon>
        <taxon>Apeibeae</taxon>
        <taxon>Corchorus</taxon>
    </lineage>
</organism>
<evidence type="ECO:0000256" key="4">
    <source>
        <dbReference type="ARBA" id="ARBA00023098"/>
    </source>
</evidence>
<dbReference type="STRING" id="93759.A0A1R3I8H5"/>
<gene>
    <name evidence="5" type="ORF">COLO4_24654</name>
</gene>
<comment type="caution">
    <text evidence="5">The sequence shown here is derived from an EMBL/GenBank/DDBJ whole genome shotgun (WGS) entry which is preliminary data.</text>
</comment>
<evidence type="ECO:0000256" key="2">
    <source>
        <dbReference type="ARBA" id="ARBA00022598"/>
    </source>
</evidence>
<proteinExistence type="inferred from homology"/>
<reference evidence="6" key="1">
    <citation type="submission" date="2013-09" db="EMBL/GenBank/DDBJ databases">
        <title>Corchorus olitorius genome sequencing.</title>
        <authorList>
            <person name="Alam M."/>
            <person name="Haque M.S."/>
            <person name="Islam M.S."/>
            <person name="Emdad E.M."/>
            <person name="Islam M.M."/>
            <person name="Ahmed B."/>
            <person name="Halim A."/>
            <person name="Hossen Q.M.M."/>
            <person name="Hossain M.Z."/>
            <person name="Ahmed R."/>
            <person name="Khan M.M."/>
            <person name="Islam R."/>
            <person name="Rashid M.M."/>
            <person name="Khan S.A."/>
            <person name="Rahman M.S."/>
            <person name="Alam M."/>
            <person name="Yahiya A.S."/>
            <person name="Khan M.S."/>
            <person name="Azam M.S."/>
            <person name="Haque T."/>
            <person name="Lashkar M.Z.H."/>
            <person name="Akhand A.I."/>
            <person name="Morshed G."/>
            <person name="Roy S."/>
            <person name="Uddin K.S."/>
            <person name="Rabeya T."/>
            <person name="Hossain A.S."/>
            <person name="Chowdhury A."/>
            <person name="Snigdha A.R."/>
            <person name="Mortoza M.S."/>
            <person name="Matin S.A."/>
            <person name="Hoque S.M.E."/>
            <person name="Islam M.K."/>
            <person name="Roy D.K."/>
            <person name="Haider R."/>
            <person name="Moosa M.M."/>
            <person name="Elias S.M."/>
            <person name="Hasan A.M."/>
            <person name="Jahan S."/>
            <person name="Shafiuddin M."/>
            <person name="Mahmood N."/>
            <person name="Shommy N.S."/>
        </authorList>
    </citation>
    <scope>NUCLEOTIDE SEQUENCE [LARGE SCALE GENOMIC DNA]</scope>
    <source>
        <strain evidence="6">cv. O-4</strain>
    </source>
</reference>
<dbReference type="AlphaFoldDB" id="A0A1R3I8H5"/>
<dbReference type="Proteomes" id="UP000187203">
    <property type="component" value="Unassembled WGS sequence"/>
</dbReference>
<name>A0A1R3I8H5_9ROSI</name>
<keyword evidence="4" id="KW-0443">Lipid metabolism</keyword>